<evidence type="ECO:0000256" key="2">
    <source>
        <dbReference type="SAM" id="Phobius"/>
    </source>
</evidence>
<keyword evidence="2" id="KW-0812">Transmembrane</keyword>
<feature type="transmembrane region" description="Helical" evidence="2">
    <location>
        <begin position="230"/>
        <end position="253"/>
    </location>
</feature>
<dbReference type="EMBL" id="DWZH01000069">
    <property type="protein sequence ID" value="HJB10744.1"/>
    <property type="molecule type" value="Genomic_DNA"/>
</dbReference>
<name>A0A9D2RNV8_9MICO</name>
<reference evidence="3" key="1">
    <citation type="journal article" date="2021" name="PeerJ">
        <title>Extensive microbial diversity within the chicken gut microbiome revealed by metagenomics and culture.</title>
        <authorList>
            <person name="Gilroy R."/>
            <person name="Ravi A."/>
            <person name="Getino M."/>
            <person name="Pursley I."/>
            <person name="Horton D.L."/>
            <person name="Alikhan N.F."/>
            <person name="Baker D."/>
            <person name="Gharbi K."/>
            <person name="Hall N."/>
            <person name="Watson M."/>
            <person name="Adriaenssens E.M."/>
            <person name="Foster-Nyarko E."/>
            <person name="Jarju S."/>
            <person name="Secka A."/>
            <person name="Antonio M."/>
            <person name="Oren A."/>
            <person name="Chaudhuri R.R."/>
            <person name="La Ragione R."/>
            <person name="Hildebrand F."/>
            <person name="Pallen M.J."/>
        </authorList>
    </citation>
    <scope>NUCLEOTIDE SEQUENCE</scope>
    <source>
        <strain evidence="3">ChiHjej13B12-24818</strain>
    </source>
</reference>
<evidence type="ECO:0000313" key="4">
    <source>
        <dbReference type="Proteomes" id="UP000823823"/>
    </source>
</evidence>
<protein>
    <submittedName>
        <fullName evidence="3">Uncharacterized protein</fullName>
    </submittedName>
</protein>
<dbReference type="Proteomes" id="UP000823823">
    <property type="component" value="Unassembled WGS sequence"/>
</dbReference>
<reference evidence="3" key="2">
    <citation type="submission" date="2021-04" db="EMBL/GenBank/DDBJ databases">
        <authorList>
            <person name="Gilroy R."/>
        </authorList>
    </citation>
    <scope>NUCLEOTIDE SEQUENCE</scope>
    <source>
        <strain evidence="3">ChiHjej13B12-24818</strain>
    </source>
</reference>
<proteinExistence type="predicted"/>
<comment type="caution">
    <text evidence="3">The sequence shown here is derived from an EMBL/GenBank/DDBJ whole genome shotgun (WGS) entry which is preliminary data.</text>
</comment>
<feature type="region of interest" description="Disordered" evidence="1">
    <location>
        <begin position="370"/>
        <end position="456"/>
    </location>
</feature>
<accession>A0A9D2RNV8</accession>
<feature type="region of interest" description="Disordered" evidence="1">
    <location>
        <begin position="57"/>
        <end position="157"/>
    </location>
</feature>
<sequence>MPPADDTPPRDAAEVEEDVAAPFGSQEPTRVAADVSYRGRVGEHDYLVRVRHRLLDTSFTVEIDGVAHDPKAEEKARQASQKAAGPGTAPDEKTPDDATDEANEDDEPETADAPEGPDGADGSDEAEGAIQADAPEKRSRNPPAGKPASPDDGLRFRLEEHVTTLYCTVRRPDEDGDPADAEVITVRTAGLGGAGEVDVRQGLTRRPLAPDEGSPSAARDRKRTAHPTRYALLAALTKAAAFLLPLLGLGALFSGILQPVREWVAERMGVVIEAIMGVVDPVLEWVDGLLRPIREFLDSLTRPIRDLIAAVLQPLRDLVDWLRSLLPELSLPFDVPDWVVDIAVPVVIVLVVFALTFARLRRRRERLEAARASAATPSEKPAPNEPPQRPSEEPLASADEPRTPADGQRTPAVEQPGATADEQPAAASADEQPAVGPGDVEHAADPDEGTECPSPP</sequence>
<gene>
    <name evidence="3" type="ORF">H9786_09485</name>
</gene>
<dbReference type="AlphaFoldDB" id="A0A9D2RNV8"/>
<keyword evidence="2" id="KW-1133">Transmembrane helix</keyword>
<feature type="compositionally biased region" description="Basic and acidic residues" evidence="1">
    <location>
        <begin position="65"/>
        <end position="77"/>
    </location>
</feature>
<evidence type="ECO:0000313" key="3">
    <source>
        <dbReference type="EMBL" id="HJB10744.1"/>
    </source>
</evidence>
<feature type="region of interest" description="Disordered" evidence="1">
    <location>
        <begin position="195"/>
        <end position="223"/>
    </location>
</feature>
<feature type="region of interest" description="Disordered" evidence="1">
    <location>
        <begin position="1"/>
        <end position="27"/>
    </location>
</feature>
<keyword evidence="2" id="KW-0472">Membrane</keyword>
<organism evidence="3 4">
    <name type="scientific">Candidatus Brachybacterium merdavium</name>
    <dbReference type="NCBI Taxonomy" id="2838513"/>
    <lineage>
        <taxon>Bacteria</taxon>
        <taxon>Bacillati</taxon>
        <taxon>Actinomycetota</taxon>
        <taxon>Actinomycetes</taxon>
        <taxon>Micrococcales</taxon>
        <taxon>Dermabacteraceae</taxon>
        <taxon>Brachybacterium</taxon>
    </lineage>
</organism>
<feature type="transmembrane region" description="Helical" evidence="2">
    <location>
        <begin position="338"/>
        <end position="358"/>
    </location>
</feature>
<evidence type="ECO:0000256" key="1">
    <source>
        <dbReference type="SAM" id="MobiDB-lite"/>
    </source>
</evidence>
<feature type="compositionally biased region" description="Acidic residues" evidence="1">
    <location>
        <begin position="97"/>
        <end position="112"/>
    </location>
</feature>